<evidence type="ECO:0000313" key="2">
    <source>
        <dbReference type="Proteomes" id="UP001291623"/>
    </source>
</evidence>
<dbReference type="Proteomes" id="UP001291623">
    <property type="component" value="Unassembled WGS sequence"/>
</dbReference>
<accession>A0AAE1REI5</accession>
<sequence length="88" mass="10239">MVVREIRNSRKSMDSVVYNAFVEGNSNSKSNYKVDQDENLKGCPCPIQALMKLYSVQGCRKIQLFQDLFLLSWVLINTSTMYLQRRRA</sequence>
<keyword evidence="2" id="KW-1185">Reference proteome</keyword>
<name>A0AAE1REI5_9SOLA</name>
<dbReference type="AlphaFoldDB" id="A0AAE1REI5"/>
<gene>
    <name evidence="1" type="ORF">RND71_032087</name>
</gene>
<organism evidence="1 2">
    <name type="scientific">Anisodus tanguticus</name>
    <dbReference type="NCBI Taxonomy" id="243964"/>
    <lineage>
        <taxon>Eukaryota</taxon>
        <taxon>Viridiplantae</taxon>
        <taxon>Streptophyta</taxon>
        <taxon>Embryophyta</taxon>
        <taxon>Tracheophyta</taxon>
        <taxon>Spermatophyta</taxon>
        <taxon>Magnoliopsida</taxon>
        <taxon>eudicotyledons</taxon>
        <taxon>Gunneridae</taxon>
        <taxon>Pentapetalae</taxon>
        <taxon>asterids</taxon>
        <taxon>lamiids</taxon>
        <taxon>Solanales</taxon>
        <taxon>Solanaceae</taxon>
        <taxon>Solanoideae</taxon>
        <taxon>Hyoscyameae</taxon>
        <taxon>Anisodus</taxon>
    </lineage>
</organism>
<protein>
    <submittedName>
        <fullName evidence="1">Uncharacterized protein</fullName>
    </submittedName>
</protein>
<reference evidence="1" key="1">
    <citation type="submission" date="2023-12" db="EMBL/GenBank/DDBJ databases">
        <title>Genome assembly of Anisodus tanguticus.</title>
        <authorList>
            <person name="Wang Y.-J."/>
        </authorList>
    </citation>
    <scope>NUCLEOTIDE SEQUENCE</scope>
    <source>
        <strain evidence="1">KB-2021</strain>
        <tissue evidence="1">Leaf</tissue>
    </source>
</reference>
<evidence type="ECO:0000313" key="1">
    <source>
        <dbReference type="EMBL" id="KAK4349332.1"/>
    </source>
</evidence>
<dbReference type="EMBL" id="JAVYJV010000017">
    <property type="protein sequence ID" value="KAK4349332.1"/>
    <property type="molecule type" value="Genomic_DNA"/>
</dbReference>
<proteinExistence type="predicted"/>
<comment type="caution">
    <text evidence="1">The sequence shown here is derived from an EMBL/GenBank/DDBJ whole genome shotgun (WGS) entry which is preliminary data.</text>
</comment>